<reference evidence="4" key="2">
    <citation type="journal article" date="2024" name="Plant">
        <title>Genomic evolution and insights into agronomic trait innovations of Sesamum species.</title>
        <authorList>
            <person name="Miao H."/>
            <person name="Wang L."/>
            <person name="Qu L."/>
            <person name="Liu H."/>
            <person name="Sun Y."/>
            <person name="Le M."/>
            <person name="Wang Q."/>
            <person name="Wei S."/>
            <person name="Zheng Y."/>
            <person name="Lin W."/>
            <person name="Duan Y."/>
            <person name="Cao H."/>
            <person name="Xiong S."/>
            <person name="Wang X."/>
            <person name="Wei L."/>
            <person name="Li C."/>
            <person name="Ma Q."/>
            <person name="Ju M."/>
            <person name="Zhao R."/>
            <person name="Li G."/>
            <person name="Mu C."/>
            <person name="Tian Q."/>
            <person name="Mei H."/>
            <person name="Zhang T."/>
            <person name="Gao T."/>
            <person name="Zhang H."/>
        </authorList>
    </citation>
    <scope>NUCLEOTIDE SEQUENCE</scope>
    <source>
        <strain evidence="4">G01</strain>
    </source>
</reference>
<comment type="subcellular location">
    <subcellularLocation>
        <location evidence="1">Endoplasmic reticulum membrane</location>
    </subcellularLocation>
</comment>
<evidence type="ECO:0000259" key="3">
    <source>
        <dbReference type="PROSITE" id="PS50994"/>
    </source>
</evidence>
<feature type="transmembrane region" description="Helical" evidence="1">
    <location>
        <begin position="669"/>
        <end position="688"/>
    </location>
</feature>
<dbReference type="SUPFAM" id="SSF53474">
    <property type="entry name" value="alpha/beta-Hydrolases"/>
    <property type="match status" value="1"/>
</dbReference>
<feature type="region of interest" description="Disordered" evidence="2">
    <location>
        <begin position="893"/>
        <end position="934"/>
    </location>
</feature>
<dbReference type="PANTHER" id="PTHR47346">
    <property type="entry name" value="HYDROLASES, ACTING ON ESTER BOND"/>
    <property type="match status" value="1"/>
</dbReference>
<keyword evidence="1" id="KW-0256">Endoplasmic reticulum</keyword>
<dbReference type="InterPro" id="IPR001584">
    <property type="entry name" value="Integrase_cat-core"/>
</dbReference>
<dbReference type="PANTHER" id="PTHR47346:SF1">
    <property type="entry name" value="GPI INOSITOL-DEACYLASE"/>
    <property type="match status" value="1"/>
</dbReference>
<dbReference type="Gene3D" id="3.40.50.1820">
    <property type="entry name" value="alpha/beta hydrolase"/>
    <property type="match status" value="1"/>
</dbReference>
<feature type="transmembrane region" description="Helical" evidence="1">
    <location>
        <begin position="694"/>
        <end position="726"/>
    </location>
</feature>
<dbReference type="EMBL" id="JACGWK010000007">
    <property type="protein sequence ID" value="KAL0344088.1"/>
    <property type="molecule type" value="Genomic_DNA"/>
</dbReference>
<dbReference type="Pfam" id="PF13976">
    <property type="entry name" value="gag_pre-integrs"/>
    <property type="match status" value="1"/>
</dbReference>
<feature type="compositionally biased region" description="Low complexity" evidence="2">
    <location>
        <begin position="893"/>
        <end position="913"/>
    </location>
</feature>
<dbReference type="EC" id="3.1.-.-" evidence="1"/>
<gene>
    <name evidence="4" type="ORF">Sangu_1296200</name>
</gene>
<dbReference type="GO" id="GO:0005789">
    <property type="term" value="C:endoplasmic reticulum membrane"/>
    <property type="evidence" value="ECO:0007669"/>
    <property type="project" value="UniProtKB-SubCell"/>
</dbReference>
<comment type="caution">
    <text evidence="1">Lacks conserved residue(s) required for the propagation of feature annotation.</text>
</comment>
<dbReference type="InterPro" id="IPR012337">
    <property type="entry name" value="RNaseH-like_sf"/>
</dbReference>
<comment type="similarity">
    <text evidence="1">Belongs to the GPI inositol-deacylase family.</text>
</comment>
<feature type="transmembrane region" description="Helical" evidence="1">
    <location>
        <begin position="21"/>
        <end position="41"/>
    </location>
</feature>
<comment type="caution">
    <text evidence="4">The sequence shown here is derived from an EMBL/GenBank/DDBJ whole genome shotgun (WGS) entry which is preliminary data.</text>
</comment>
<dbReference type="GO" id="GO:0016788">
    <property type="term" value="F:hydrolase activity, acting on ester bonds"/>
    <property type="evidence" value="ECO:0007669"/>
    <property type="project" value="InterPro"/>
</dbReference>
<dbReference type="InterPro" id="IPR036397">
    <property type="entry name" value="RNaseH_sf"/>
</dbReference>
<keyword evidence="1" id="KW-1133">Transmembrane helix</keyword>
<dbReference type="InterPro" id="IPR012908">
    <property type="entry name" value="PGAP1-ab_dom-like"/>
</dbReference>
<name>A0AAW2NLH6_9LAMI</name>
<proteinExistence type="inferred from homology"/>
<dbReference type="Pfam" id="PF00665">
    <property type="entry name" value="rve"/>
    <property type="match status" value="1"/>
</dbReference>
<reference evidence="4" key="1">
    <citation type="submission" date="2020-06" db="EMBL/GenBank/DDBJ databases">
        <authorList>
            <person name="Li T."/>
            <person name="Hu X."/>
            <person name="Zhang T."/>
            <person name="Song X."/>
            <person name="Zhang H."/>
            <person name="Dai N."/>
            <person name="Sheng W."/>
            <person name="Hou X."/>
            <person name="Wei L."/>
        </authorList>
    </citation>
    <scope>NUCLEOTIDE SEQUENCE</scope>
    <source>
        <strain evidence="4">G01</strain>
        <tissue evidence="4">Leaf</tissue>
    </source>
</reference>
<evidence type="ECO:0000256" key="1">
    <source>
        <dbReference type="RuleBase" id="RU365011"/>
    </source>
</evidence>
<accession>A0AAW2NLH6</accession>
<keyword evidence="1" id="KW-0378">Hydrolase</keyword>
<comment type="function">
    <text evidence="1">Involved in inositol deacylation of GPI-anchored proteins which plays important roles in the quality control and ER-associated degradation of GPI-anchored proteins.</text>
</comment>
<dbReference type="SUPFAM" id="SSF53098">
    <property type="entry name" value="Ribonuclease H-like"/>
    <property type="match status" value="1"/>
</dbReference>
<dbReference type="GO" id="GO:0003676">
    <property type="term" value="F:nucleic acid binding"/>
    <property type="evidence" value="ECO:0007669"/>
    <property type="project" value="InterPro"/>
</dbReference>
<keyword evidence="1" id="KW-0653">Protein transport</keyword>
<dbReference type="Gene3D" id="3.30.420.10">
    <property type="entry name" value="Ribonuclease H-like superfamily/Ribonuclease H"/>
    <property type="match status" value="1"/>
</dbReference>
<dbReference type="PROSITE" id="PS50994">
    <property type="entry name" value="INTEGRASE"/>
    <property type="match status" value="1"/>
</dbReference>
<organism evidence="4">
    <name type="scientific">Sesamum angustifolium</name>
    <dbReference type="NCBI Taxonomy" id="2727405"/>
    <lineage>
        <taxon>Eukaryota</taxon>
        <taxon>Viridiplantae</taxon>
        <taxon>Streptophyta</taxon>
        <taxon>Embryophyta</taxon>
        <taxon>Tracheophyta</taxon>
        <taxon>Spermatophyta</taxon>
        <taxon>Magnoliopsida</taxon>
        <taxon>eudicotyledons</taxon>
        <taxon>Gunneridae</taxon>
        <taxon>Pentapetalae</taxon>
        <taxon>asterids</taxon>
        <taxon>lamiids</taxon>
        <taxon>Lamiales</taxon>
        <taxon>Pedaliaceae</taxon>
        <taxon>Sesamum</taxon>
    </lineage>
</organism>
<dbReference type="InterPro" id="IPR029058">
    <property type="entry name" value="AB_hydrolase_fold"/>
</dbReference>
<sequence>MILSTRFRGGADMKGHKTKCRAVIVVVISIWIGLAGLFGLLKPISNGCVMTYMYPTYIPIPMPGNASFAKYGLYLYHEGWRKIDYDAHLKRLNVDLEGEHSAMDGRILQEHSEYVVYAIHRILDQYKESRDARAKEGALISGILPKSVILVGHSMGGFVARAAVVHPHLRKFAVETVLTLSTPHQSPPVPLQPSLGHYYALVNQEWRKGYEVQTSRTGHSMSDPLLSHVIIVSISGGYNDYQVRTELESLDGIVPPTHGFMISSTGMRNVWLSMEHQVILWCNQLVVQVSHTLLSLVDTKTGQPFSDVRQRLGIFTKMLHSGIPENFISSRRLQLPQKSDHFPDQKGKVDSGLRVPSLSGCPSDSQWSEDGLERDLYIQTNTVTVLAMDGRRRWLDIQKLVGEITLFLSRISHLVLACDFIFGAKGTSASEFSTDKHVMEVTSKMAHIPSGPAPRQIEPGGQTEQAPPSAIFWLSPQDMHGFRFLTISVAPRPVVNLKEDHPLTLNLTFSISLGLLPVSLSLESTGCGIKKSEFEDPGDLEISRLCRLRCFPPVALAWDGTSGLHVFPNLYSETIVVDSSPALWTSSQESDKTSVFLLVDPHCSYRSTIRVSLTAAGRFLLLYFSQISGLCFAVVFFALMRQAYAWELDNPIPSVLSAVESNLRVPKPFVFFVTFPILFAVLFSFLSSELLPPIISFSIISILCYVFANGVIVVLILISLLVFYAAGTVHVFIRKRWQVWEGNFCFLVSNGSSICHQALLLISMEESVSANVMFLNTAKAMWDALHDMYSHEKNISRVFELYERLFSLKQDGRAVSDYFALLKGTSDEILLYHPLSCDAQTRKAQWEDFLVAKFLSGLDNSLKVVRDHLLASDSVPTLSNALARVLRVATGSTDSVSSSGTTTESSAMATANTVTSGGDPAAEPTPHPSESVTLSREEYEQLSIALLLTLLPHPHLPLRMFLLRFTDLQTRRTIGGGHERGGLYFLNTSPPIEARALSASVSPLQWHCRLGHPSLPTLQKVLPIKSPRLACESCELGKHHRASFPPRVDKRSSSPFTLVHSDIWGPCRFESINGFRYFITFVDDYSRMTWVYLLKDRSQVPTIITSFYNEIKTQFSVNIRILRTDNALEFVQKTVSDFCDSNGILHQTSCPYTSQQNGGSRTQTSPSSRCCSHYHDTYACPQVILGGCNSHCQLSN</sequence>
<protein>
    <recommendedName>
        <fullName evidence="1">GPI inositol-deacylase</fullName>
        <ecNumber evidence="1">3.1.-.-</ecNumber>
    </recommendedName>
</protein>
<feature type="domain" description="Integrase catalytic" evidence="3">
    <location>
        <begin position="1051"/>
        <end position="1158"/>
    </location>
</feature>
<dbReference type="GO" id="GO:0015031">
    <property type="term" value="P:protein transport"/>
    <property type="evidence" value="ECO:0007669"/>
    <property type="project" value="UniProtKB-KW"/>
</dbReference>
<dbReference type="AlphaFoldDB" id="A0AAW2NLH6"/>
<feature type="transmembrane region" description="Helical" evidence="1">
    <location>
        <begin position="620"/>
        <end position="640"/>
    </location>
</feature>
<dbReference type="Pfam" id="PF07819">
    <property type="entry name" value="PGAP1"/>
    <property type="match status" value="1"/>
</dbReference>
<keyword evidence="1" id="KW-0812">Transmembrane</keyword>
<evidence type="ECO:0000313" key="4">
    <source>
        <dbReference type="EMBL" id="KAL0344088.1"/>
    </source>
</evidence>
<evidence type="ECO:0000256" key="2">
    <source>
        <dbReference type="SAM" id="MobiDB-lite"/>
    </source>
</evidence>
<dbReference type="GO" id="GO:0015074">
    <property type="term" value="P:DNA integration"/>
    <property type="evidence" value="ECO:0007669"/>
    <property type="project" value="InterPro"/>
</dbReference>
<keyword evidence="1" id="KW-0813">Transport</keyword>
<dbReference type="InterPro" id="IPR025724">
    <property type="entry name" value="GAG-pre-integrase_dom"/>
</dbReference>
<keyword evidence="1" id="KW-0472">Membrane</keyword>